<feature type="transmembrane region" description="Helical" evidence="1">
    <location>
        <begin position="38"/>
        <end position="54"/>
    </location>
</feature>
<dbReference type="RefSeq" id="WP_008339165.1">
    <property type="nucleotide sequence ID" value="NZ_AFRZ01000001.1"/>
</dbReference>
<protein>
    <recommendedName>
        <fullName evidence="2">DUF2231 domain-containing protein</fullName>
    </recommendedName>
</protein>
<organism evidence="3 4">
    <name type="scientific">Sulfurimonas gotlandica (strain DSM 19862 / JCM 16533 / GD1)</name>
    <dbReference type="NCBI Taxonomy" id="929558"/>
    <lineage>
        <taxon>Bacteria</taxon>
        <taxon>Pseudomonadati</taxon>
        <taxon>Campylobacterota</taxon>
        <taxon>Epsilonproteobacteria</taxon>
        <taxon>Campylobacterales</taxon>
        <taxon>Sulfurimonadaceae</taxon>
        <taxon>Sulfurimonas</taxon>
    </lineage>
</organism>
<evidence type="ECO:0000259" key="2">
    <source>
        <dbReference type="Pfam" id="PF09990"/>
    </source>
</evidence>
<dbReference type="PATRIC" id="fig|929558.5.peg.719"/>
<dbReference type="STRING" id="929558.SMGD1_0720"/>
<name>B6BMH4_SULGG</name>
<dbReference type="Proteomes" id="UP000006431">
    <property type="component" value="Unassembled WGS sequence"/>
</dbReference>
<sequence length="157" mass="17121">MLHPSAAHFAISLPIISLILGLAYLYKPTELMSKVSSRFMVFAAIFIIIAFFTGKHDGGEVYMLISGEGQALLKQHKQLGLYLAIAMGIAAVIKFYGCQKQVFKAELFSIILVAIIAGGVLFQGKMGGELTYTYGAHVKDHSDGMDCLADPEEFIKE</sequence>
<gene>
    <name evidence="3" type="ORF">SMGD1_0720</name>
</gene>
<feature type="transmembrane region" description="Helical" evidence="1">
    <location>
        <begin position="79"/>
        <end position="98"/>
    </location>
</feature>
<feature type="domain" description="DUF2231" evidence="2">
    <location>
        <begin position="2"/>
        <end position="139"/>
    </location>
</feature>
<dbReference type="EMBL" id="AFRZ01000001">
    <property type="protein sequence ID" value="EHP29247.1"/>
    <property type="molecule type" value="Genomic_DNA"/>
</dbReference>
<evidence type="ECO:0000256" key="1">
    <source>
        <dbReference type="SAM" id="Phobius"/>
    </source>
</evidence>
<feature type="transmembrane region" description="Helical" evidence="1">
    <location>
        <begin position="6"/>
        <end position="26"/>
    </location>
</feature>
<dbReference type="HOGENOM" id="CLU_107155_5_2_7"/>
<dbReference type="InterPro" id="IPR019251">
    <property type="entry name" value="DUF2231_TM"/>
</dbReference>
<keyword evidence="1" id="KW-0472">Membrane</keyword>
<accession>B6BMH4</accession>
<dbReference type="eggNOG" id="COG4244">
    <property type="taxonomic scope" value="Bacteria"/>
</dbReference>
<keyword evidence="1" id="KW-1133">Transmembrane helix</keyword>
<feature type="transmembrane region" description="Helical" evidence="1">
    <location>
        <begin position="105"/>
        <end position="124"/>
    </location>
</feature>
<reference evidence="3 4" key="1">
    <citation type="journal article" date="2012" name="Proc. Natl. Acad. Sci. U.S.A.">
        <title>Genome and physiology of a model Epsilonproteobacterium responsible for sulfide detoxification in marine oxygen depletion zones.</title>
        <authorList>
            <person name="Grote J."/>
            <person name="Schott T."/>
            <person name="Bruckner C.G."/>
            <person name="Glockner F.O."/>
            <person name="Jost G."/>
            <person name="Teeling H."/>
            <person name="Labrenz M."/>
            <person name="Jurgens K."/>
        </authorList>
    </citation>
    <scope>NUCLEOTIDE SEQUENCE [LARGE SCALE GENOMIC DNA]</scope>
    <source>
        <strain evidence="3 4">GD1</strain>
    </source>
</reference>
<keyword evidence="1" id="KW-0812">Transmembrane</keyword>
<comment type="caution">
    <text evidence="3">The sequence shown here is derived from an EMBL/GenBank/DDBJ whole genome shotgun (WGS) entry which is preliminary data.</text>
</comment>
<evidence type="ECO:0000313" key="4">
    <source>
        <dbReference type="Proteomes" id="UP000006431"/>
    </source>
</evidence>
<accession>H1FWK6</accession>
<proteinExistence type="predicted"/>
<evidence type="ECO:0000313" key="3">
    <source>
        <dbReference type="EMBL" id="EHP29247.1"/>
    </source>
</evidence>
<dbReference type="OrthoDB" id="5373122at2"/>
<keyword evidence="4" id="KW-1185">Reference proteome</keyword>
<dbReference type="Pfam" id="PF09990">
    <property type="entry name" value="DUF2231"/>
    <property type="match status" value="1"/>
</dbReference>
<dbReference type="AlphaFoldDB" id="B6BMH4"/>